<evidence type="ECO:0000256" key="4">
    <source>
        <dbReference type="ARBA" id="ARBA00022694"/>
    </source>
</evidence>
<evidence type="ECO:0000313" key="13">
    <source>
        <dbReference type="Proteomes" id="UP000007875"/>
    </source>
</evidence>
<evidence type="ECO:0000256" key="1">
    <source>
        <dbReference type="ARBA" id="ARBA00001946"/>
    </source>
</evidence>
<dbReference type="InterPro" id="IPR050264">
    <property type="entry name" value="Bact_CCA-adding_enz_type3_sf"/>
</dbReference>
<dbReference type="CDD" id="cd05398">
    <property type="entry name" value="NT_ClassII-CCAase"/>
    <property type="match status" value="1"/>
</dbReference>
<comment type="similarity">
    <text evidence="2 9">Belongs to the tRNA nucleotidyltransferase/poly(A) polymerase family.</text>
</comment>
<dbReference type="GO" id="GO:0001680">
    <property type="term" value="P:tRNA 3'-terminal CCA addition"/>
    <property type="evidence" value="ECO:0007669"/>
    <property type="project" value="UniProtKB-ARBA"/>
</dbReference>
<dbReference type="HOGENOM" id="CLU_015961_2_0_1"/>
<evidence type="ECO:0000256" key="9">
    <source>
        <dbReference type="RuleBase" id="RU003953"/>
    </source>
</evidence>
<evidence type="ECO:0000256" key="5">
    <source>
        <dbReference type="ARBA" id="ARBA00022695"/>
    </source>
</evidence>
<dbReference type="Proteomes" id="UP000007875">
    <property type="component" value="Unassembled WGS sequence"/>
</dbReference>
<dbReference type="PANTHER" id="PTHR46173">
    <property type="entry name" value="CCA TRNA NUCLEOTIDYLTRANSFERASE 1, MITOCHONDRIAL"/>
    <property type="match status" value="1"/>
</dbReference>
<dbReference type="Ensembl" id="ENSCSAVT00000012912.1">
    <property type="protein sequence ID" value="ENSCSAVP00000012763.1"/>
    <property type="gene ID" value="ENSCSAVG00000007494.1"/>
</dbReference>
<accession>H2Z5A1</accession>
<dbReference type="InterPro" id="IPR032828">
    <property type="entry name" value="PolyA_RNA-bd"/>
</dbReference>
<keyword evidence="4" id="KW-0819">tRNA processing</keyword>
<keyword evidence="3 9" id="KW-0808">Transferase</keyword>
<keyword evidence="7" id="KW-0547">Nucleotide-binding</keyword>
<sequence length="422" mass="49052">MMECGVAKQKLIKKVPVITRLDSPEYKNLFTKGLKYVMELFKAENHQLRICGGAVRDLILGKAPHDLDLATTATPDQMINMFRKNDIRLICENGWSHGTVTCRVEEENFEITTLRIDKVTDGRRAIVEYTKDWFQDASRRDLTCNSLFLTLDGDVIDYFNGVSDIKNRQVRFVGDPALRIQEDYLRILRYFRFFGRLKEENAKPDEDTLAHITKYADGLSMVAGERKWVEFVMILNGKLVVPIMRMMYRCGLYKYLGLPENVDLNYFEQIYKKTKHFSPNHMTFLASILKTKEDLDHLAKTVKFSKFEYNVALFIVENRTIHTPDIDMIPVYIDLIVECLKRDKNMITVFMELLKYTGHVDVIDYFTHYKVPVFPLKGGIVKEHCGLKGKSIGQAMEFAQLKWKDSRYTLSSQDLIAIIEEN</sequence>
<dbReference type="GO" id="GO:0000166">
    <property type="term" value="F:nucleotide binding"/>
    <property type="evidence" value="ECO:0007669"/>
    <property type="project" value="UniProtKB-KW"/>
</dbReference>
<dbReference type="GO" id="GO:0000049">
    <property type="term" value="F:tRNA binding"/>
    <property type="evidence" value="ECO:0007669"/>
    <property type="project" value="TreeGrafter"/>
</dbReference>
<dbReference type="SUPFAM" id="SSF81891">
    <property type="entry name" value="Poly A polymerase C-terminal region-like"/>
    <property type="match status" value="1"/>
</dbReference>
<dbReference type="InterPro" id="IPR043519">
    <property type="entry name" value="NT_sf"/>
</dbReference>
<dbReference type="Gene3D" id="1.10.3090.10">
    <property type="entry name" value="cca-adding enzyme, domain 2"/>
    <property type="match status" value="1"/>
</dbReference>
<dbReference type="GO" id="GO:0016779">
    <property type="term" value="F:nucleotidyltransferase activity"/>
    <property type="evidence" value="ECO:0007669"/>
    <property type="project" value="UniProtKB-KW"/>
</dbReference>
<evidence type="ECO:0000256" key="8">
    <source>
        <dbReference type="ARBA" id="ARBA00022842"/>
    </source>
</evidence>
<organism evidence="12 13">
    <name type="scientific">Ciona savignyi</name>
    <name type="common">Pacific transparent sea squirt</name>
    <dbReference type="NCBI Taxonomy" id="51511"/>
    <lineage>
        <taxon>Eukaryota</taxon>
        <taxon>Metazoa</taxon>
        <taxon>Chordata</taxon>
        <taxon>Tunicata</taxon>
        <taxon>Ascidiacea</taxon>
        <taxon>Phlebobranchia</taxon>
        <taxon>Cionidae</taxon>
        <taxon>Ciona</taxon>
    </lineage>
</organism>
<name>H2Z5A1_CIOSA</name>
<evidence type="ECO:0000259" key="11">
    <source>
        <dbReference type="Pfam" id="PF12627"/>
    </source>
</evidence>
<evidence type="ECO:0000256" key="2">
    <source>
        <dbReference type="ARBA" id="ARBA00007265"/>
    </source>
</evidence>
<evidence type="ECO:0000256" key="6">
    <source>
        <dbReference type="ARBA" id="ARBA00022723"/>
    </source>
</evidence>
<dbReference type="GO" id="GO:0005739">
    <property type="term" value="C:mitochondrion"/>
    <property type="evidence" value="ECO:0007669"/>
    <property type="project" value="TreeGrafter"/>
</dbReference>
<feature type="domain" description="tRNA nucleotidyltransferase/poly(A) polymerase RNA and SrmB- binding" evidence="11">
    <location>
        <begin position="204"/>
        <end position="256"/>
    </location>
</feature>
<keyword evidence="13" id="KW-1185">Reference proteome</keyword>
<evidence type="ECO:0008006" key="14">
    <source>
        <dbReference type="Google" id="ProtNLM"/>
    </source>
</evidence>
<dbReference type="PANTHER" id="PTHR46173:SF1">
    <property type="entry name" value="CCA TRNA NUCLEOTIDYLTRANSFERASE 1, MITOCHONDRIAL"/>
    <property type="match status" value="1"/>
</dbReference>
<reference evidence="12" key="2">
    <citation type="submission" date="2025-08" db="UniProtKB">
        <authorList>
            <consortium name="Ensembl"/>
        </authorList>
    </citation>
    <scope>IDENTIFICATION</scope>
</reference>
<protein>
    <recommendedName>
        <fullName evidence="14">Poly A polymerase head domain-containing protein</fullName>
    </recommendedName>
</protein>
<dbReference type="GeneTree" id="ENSGT00390000009678"/>
<evidence type="ECO:0000256" key="3">
    <source>
        <dbReference type="ARBA" id="ARBA00022679"/>
    </source>
</evidence>
<evidence type="ECO:0000256" key="7">
    <source>
        <dbReference type="ARBA" id="ARBA00022741"/>
    </source>
</evidence>
<dbReference type="InterPro" id="IPR002646">
    <property type="entry name" value="PolA_pol_head_dom"/>
</dbReference>
<keyword evidence="8" id="KW-0460">Magnesium</keyword>
<dbReference type="GO" id="GO:0046872">
    <property type="term" value="F:metal ion binding"/>
    <property type="evidence" value="ECO:0007669"/>
    <property type="project" value="UniProtKB-KW"/>
</dbReference>
<dbReference type="Pfam" id="PF12627">
    <property type="entry name" value="PolyA_pol_RNAbd"/>
    <property type="match status" value="1"/>
</dbReference>
<feature type="domain" description="Poly A polymerase head" evidence="10">
    <location>
        <begin position="48"/>
        <end position="171"/>
    </location>
</feature>
<evidence type="ECO:0000259" key="10">
    <source>
        <dbReference type="Pfam" id="PF01743"/>
    </source>
</evidence>
<dbReference type="SUPFAM" id="SSF81301">
    <property type="entry name" value="Nucleotidyltransferase"/>
    <property type="match status" value="1"/>
</dbReference>
<dbReference type="STRING" id="51511.ENSCSAVP00000012763"/>
<comment type="cofactor">
    <cofactor evidence="1">
        <name>Mg(2+)</name>
        <dbReference type="ChEBI" id="CHEBI:18420"/>
    </cofactor>
</comment>
<dbReference type="Pfam" id="PF01743">
    <property type="entry name" value="PolyA_pol"/>
    <property type="match status" value="1"/>
</dbReference>
<keyword evidence="5" id="KW-0548">Nucleotidyltransferase</keyword>
<keyword evidence="9" id="KW-0694">RNA-binding</keyword>
<proteinExistence type="inferred from homology"/>
<dbReference type="InParanoid" id="H2Z5A1"/>
<dbReference type="Gene3D" id="3.30.460.10">
    <property type="entry name" value="Beta Polymerase, domain 2"/>
    <property type="match status" value="1"/>
</dbReference>
<dbReference type="AlphaFoldDB" id="H2Z5A1"/>
<dbReference type="GO" id="GO:1990180">
    <property type="term" value="P:mitochondrial tRNA 3'-end processing"/>
    <property type="evidence" value="ECO:0007669"/>
    <property type="project" value="TreeGrafter"/>
</dbReference>
<reference evidence="13" key="1">
    <citation type="submission" date="2003-08" db="EMBL/GenBank/DDBJ databases">
        <authorList>
            <person name="Birren B."/>
            <person name="Nusbaum C."/>
            <person name="Abebe A."/>
            <person name="Abouelleil A."/>
            <person name="Adekoya E."/>
            <person name="Ait-zahra M."/>
            <person name="Allen N."/>
            <person name="Allen T."/>
            <person name="An P."/>
            <person name="Anderson M."/>
            <person name="Anderson S."/>
            <person name="Arachchi H."/>
            <person name="Armbruster J."/>
            <person name="Bachantsang P."/>
            <person name="Baldwin J."/>
            <person name="Barry A."/>
            <person name="Bayul T."/>
            <person name="Blitshsteyn B."/>
            <person name="Bloom T."/>
            <person name="Blye J."/>
            <person name="Boguslavskiy L."/>
            <person name="Borowsky M."/>
            <person name="Boukhgalter B."/>
            <person name="Brunache A."/>
            <person name="Butler J."/>
            <person name="Calixte N."/>
            <person name="Calvo S."/>
            <person name="Camarata J."/>
            <person name="Campo K."/>
            <person name="Chang J."/>
            <person name="Cheshatsang Y."/>
            <person name="Citroen M."/>
            <person name="Collymore A."/>
            <person name="Considine T."/>
            <person name="Cook A."/>
            <person name="Cooke P."/>
            <person name="Corum B."/>
            <person name="Cuomo C."/>
            <person name="David R."/>
            <person name="Dawoe T."/>
            <person name="Degray S."/>
            <person name="Dodge S."/>
            <person name="Dooley K."/>
            <person name="Dorje P."/>
            <person name="Dorjee K."/>
            <person name="Dorris L."/>
            <person name="Duffey N."/>
            <person name="Dupes A."/>
            <person name="Elkins T."/>
            <person name="Engels R."/>
            <person name="Erickson J."/>
            <person name="Farina A."/>
            <person name="Faro S."/>
            <person name="Ferreira P."/>
            <person name="Fischer H."/>
            <person name="Fitzgerald M."/>
            <person name="Foley K."/>
            <person name="Gage D."/>
            <person name="Galagan J."/>
            <person name="Gearin G."/>
            <person name="Gnerre S."/>
            <person name="Gnirke A."/>
            <person name="Goyette A."/>
            <person name="Graham J."/>
            <person name="Grandbois E."/>
            <person name="Gyaltsen K."/>
            <person name="Hafez N."/>
            <person name="Hagopian D."/>
            <person name="Hagos B."/>
            <person name="Hall J."/>
            <person name="Hatcher B."/>
            <person name="Heller A."/>
            <person name="Higgins H."/>
            <person name="Honan T."/>
            <person name="Horn A."/>
            <person name="Houde N."/>
            <person name="Hughes L."/>
            <person name="Hulme W."/>
            <person name="Husby E."/>
            <person name="Iliev I."/>
            <person name="Jaffe D."/>
            <person name="Jones C."/>
            <person name="Kamal M."/>
            <person name="Kamat A."/>
            <person name="Kamvysselis M."/>
            <person name="Karlsson E."/>
            <person name="Kells C."/>
            <person name="Kieu A."/>
            <person name="Kisner P."/>
            <person name="Kodira C."/>
            <person name="Kulbokas E."/>
            <person name="Labutti K."/>
            <person name="Lama D."/>
            <person name="Landers T."/>
            <person name="Leger J."/>
            <person name="Levine S."/>
            <person name="Lewis D."/>
            <person name="Lewis T."/>
            <person name="Lindblad-toh K."/>
            <person name="Liu X."/>
            <person name="Lokyitsang T."/>
            <person name="Lokyitsang Y."/>
            <person name="Lucien O."/>
            <person name="Lui A."/>
            <person name="Ma L.J."/>
            <person name="Mabbitt R."/>
            <person name="Macdonald J."/>
            <person name="Maclean C."/>
            <person name="Major J."/>
            <person name="Manning J."/>
            <person name="Marabella R."/>
            <person name="Maru K."/>
            <person name="Matthews C."/>
            <person name="Mauceli E."/>
            <person name="Mccarthy M."/>
            <person name="Mcdonough S."/>
            <person name="Mcghee T."/>
            <person name="Meldrim J."/>
            <person name="Meneus L."/>
            <person name="Mesirov J."/>
            <person name="Mihalev A."/>
            <person name="Mihova T."/>
            <person name="Mikkelsen T."/>
            <person name="Mlenga V."/>
            <person name="Moru K."/>
            <person name="Mozes J."/>
            <person name="Mulrain L."/>
            <person name="Munson G."/>
            <person name="Naylor J."/>
            <person name="Newes C."/>
            <person name="Nguyen C."/>
            <person name="Nguyen N."/>
            <person name="Nguyen T."/>
            <person name="Nicol R."/>
            <person name="Nielsen C."/>
            <person name="Nizzari M."/>
            <person name="Norbu C."/>
            <person name="Norbu N."/>
            <person name="O'donnell P."/>
            <person name="Okoawo O."/>
            <person name="O'leary S."/>
            <person name="Omotosho B."/>
            <person name="O'neill K."/>
            <person name="Osman S."/>
            <person name="Parker S."/>
            <person name="Perrin D."/>
            <person name="Phunkhang P."/>
            <person name="Piqani B."/>
            <person name="Purcell S."/>
            <person name="Rachupka T."/>
            <person name="Ramasamy U."/>
            <person name="Rameau R."/>
            <person name="Ray V."/>
            <person name="Raymond C."/>
            <person name="Retta R."/>
            <person name="Richardson S."/>
            <person name="Rise C."/>
            <person name="Rodriguez J."/>
            <person name="Rogers J."/>
            <person name="Rogov P."/>
            <person name="Rutman M."/>
            <person name="Schupbach R."/>
            <person name="Seaman C."/>
            <person name="Settipalli S."/>
            <person name="Sharpe T."/>
            <person name="Sheridan J."/>
            <person name="Sherpa N."/>
            <person name="Shi J."/>
            <person name="Smirnov S."/>
            <person name="Smith C."/>
            <person name="Sougnez C."/>
            <person name="Spencer B."/>
            <person name="Stalker J."/>
            <person name="Stange-thomann N."/>
            <person name="Stavropoulos S."/>
            <person name="Stetson K."/>
            <person name="Stone C."/>
            <person name="Stone S."/>
            <person name="Stubbs M."/>
            <person name="Talamas J."/>
            <person name="Tchuinga P."/>
            <person name="Tenzing P."/>
            <person name="Tesfaye S."/>
            <person name="Theodore J."/>
            <person name="Thoulutsang Y."/>
            <person name="Topham K."/>
            <person name="Towey S."/>
            <person name="Tsamla T."/>
            <person name="Tsomo N."/>
            <person name="Vallee D."/>
            <person name="Vassiliev H."/>
            <person name="Venkataraman V."/>
            <person name="Vinson J."/>
            <person name="Vo A."/>
            <person name="Wade C."/>
            <person name="Wang S."/>
            <person name="Wangchuk T."/>
            <person name="Wangdi T."/>
            <person name="Whittaker C."/>
            <person name="Wilkinson J."/>
            <person name="Wu Y."/>
            <person name="Wyman D."/>
            <person name="Yadav S."/>
            <person name="Yang S."/>
            <person name="Yang X."/>
            <person name="Yeager S."/>
            <person name="Yee E."/>
            <person name="Young G."/>
            <person name="Zainoun J."/>
            <person name="Zembeck L."/>
            <person name="Zimmer A."/>
            <person name="Zody M."/>
            <person name="Lander E."/>
        </authorList>
    </citation>
    <scope>NUCLEOTIDE SEQUENCE [LARGE SCALE GENOMIC DNA]</scope>
</reference>
<dbReference type="OMA" id="NLCPKPM"/>
<reference evidence="12" key="3">
    <citation type="submission" date="2025-09" db="UniProtKB">
        <authorList>
            <consortium name="Ensembl"/>
        </authorList>
    </citation>
    <scope>IDENTIFICATION</scope>
</reference>
<dbReference type="FunCoup" id="H2Z5A1">
    <property type="interactions" value="341"/>
</dbReference>
<evidence type="ECO:0000313" key="12">
    <source>
        <dbReference type="Ensembl" id="ENSCSAVP00000012763.1"/>
    </source>
</evidence>
<dbReference type="eggNOG" id="KOG2159">
    <property type="taxonomic scope" value="Eukaryota"/>
</dbReference>
<keyword evidence="6" id="KW-0479">Metal-binding</keyword>